<proteinExistence type="inferred from homology"/>
<dbReference type="InterPro" id="IPR036412">
    <property type="entry name" value="HAD-like_sf"/>
</dbReference>
<dbReference type="EMBL" id="JBEPSN010000016">
    <property type="protein sequence ID" value="MET4542624.1"/>
    <property type="molecule type" value="Genomic_DNA"/>
</dbReference>
<dbReference type="Pfam" id="PF13242">
    <property type="entry name" value="Hydrolase_like"/>
    <property type="match status" value="1"/>
</dbReference>
<keyword evidence="9" id="KW-1185">Reference proteome</keyword>
<keyword evidence="4" id="KW-0479">Metal-binding</keyword>
<organism evidence="8 9">
    <name type="scientific">Arthrobacter bambusae</name>
    <dbReference type="NCBI Taxonomy" id="1338426"/>
    <lineage>
        <taxon>Bacteria</taxon>
        <taxon>Bacillati</taxon>
        <taxon>Actinomycetota</taxon>
        <taxon>Actinomycetes</taxon>
        <taxon>Micrococcales</taxon>
        <taxon>Micrococcaceae</taxon>
        <taxon>Arthrobacter</taxon>
    </lineage>
</organism>
<evidence type="ECO:0000256" key="4">
    <source>
        <dbReference type="ARBA" id="ARBA00022723"/>
    </source>
</evidence>
<dbReference type="GO" id="GO:0034200">
    <property type="term" value="F:D-glycero-beta-D-manno-heptose 1,7-bisphosphate 7-phosphatase activity"/>
    <property type="evidence" value="ECO:0007669"/>
    <property type="project" value="UniProtKB-EC"/>
</dbReference>
<dbReference type="Proteomes" id="UP001549307">
    <property type="component" value="Unassembled WGS sequence"/>
</dbReference>
<evidence type="ECO:0000313" key="9">
    <source>
        <dbReference type="Proteomes" id="UP001549307"/>
    </source>
</evidence>
<evidence type="ECO:0000256" key="3">
    <source>
        <dbReference type="ARBA" id="ARBA00022490"/>
    </source>
</evidence>
<evidence type="ECO:0000313" key="8">
    <source>
        <dbReference type="EMBL" id="MET4542624.1"/>
    </source>
</evidence>
<gene>
    <name evidence="8" type="ORF">ABIE37_004436</name>
</gene>
<dbReference type="PANTHER" id="PTHR42891:SF1">
    <property type="entry name" value="D-GLYCERO-BETA-D-MANNO-HEPTOSE-1,7-BISPHOSPHATE 7-PHOSPHATASE"/>
    <property type="match status" value="1"/>
</dbReference>
<dbReference type="Gene3D" id="3.40.50.1000">
    <property type="entry name" value="HAD superfamily/HAD-like"/>
    <property type="match status" value="1"/>
</dbReference>
<dbReference type="InterPro" id="IPR023214">
    <property type="entry name" value="HAD_sf"/>
</dbReference>
<protein>
    <recommendedName>
        <fullName evidence="7">D,D-heptose 1,7-bisphosphate phosphatase</fullName>
    </recommendedName>
</protein>
<dbReference type="SUPFAM" id="SSF56784">
    <property type="entry name" value="HAD-like"/>
    <property type="match status" value="1"/>
</dbReference>
<evidence type="ECO:0000256" key="5">
    <source>
        <dbReference type="ARBA" id="ARBA00022801"/>
    </source>
</evidence>
<sequence length="205" mass="21157">MASNFSPPHCLASGEPGNVAGMGGSGTLKAVLFDRDGTLVVDVPYNGDPQLVRPMDGALSALEKVRRAGLATGVVTNQSGVARGLITLEQMNAVNQRVERLLGPFDVWEFCPHGPEDGCDCRKPQPGMILAACSALGITPEEAAVVGDIGADMEAAAAAGARAVLVPTDVTRREEIEAAAIVAADLGHAVELLFSGALEEQDARV</sequence>
<dbReference type="NCBIfam" id="TIGR01662">
    <property type="entry name" value="HAD-SF-IIIA"/>
    <property type="match status" value="1"/>
</dbReference>
<evidence type="ECO:0000256" key="7">
    <source>
        <dbReference type="ARBA" id="ARBA00031828"/>
    </source>
</evidence>
<reference evidence="8 9" key="1">
    <citation type="submission" date="2024-06" db="EMBL/GenBank/DDBJ databases">
        <title>Sorghum-associated microbial communities from plants grown in Nebraska, USA.</title>
        <authorList>
            <person name="Schachtman D."/>
        </authorList>
    </citation>
    <scope>NUCLEOTIDE SEQUENCE [LARGE SCALE GENOMIC DNA]</scope>
    <source>
        <strain evidence="8 9">3552</strain>
    </source>
</reference>
<dbReference type="InterPro" id="IPR004446">
    <property type="entry name" value="Heptose_bisP_phosphatase"/>
</dbReference>
<evidence type="ECO:0000256" key="2">
    <source>
        <dbReference type="ARBA" id="ARBA00005628"/>
    </source>
</evidence>
<name>A0ABV2PDE2_9MICC</name>
<dbReference type="InterPro" id="IPR006543">
    <property type="entry name" value="Histidinol-phos"/>
</dbReference>
<dbReference type="PANTHER" id="PTHR42891">
    <property type="entry name" value="D-GLYCERO-BETA-D-MANNO-HEPTOSE-1,7-BISPHOSPHATE 7-PHOSPHATASE"/>
    <property type="match status" value="1"/>
</dbReference>
<evidence type="ECO:0000256" key="1">
    <source>
        <dbReference type="ARBA" id="ARBA00004496"/>
    </source>
</evidence>
<accession>A0ABV2PDE2</accession>
<keyword evidence="3" id="KW-0963">Cytoplasm</keyword>
<dbReference type="InterPro" id="IPR006549">
    <property type="entry name" value="HAD-SF_hydro_IIIA"/>
</dbReference>
<evidence type="ECO:0000256" key="6">
    <source>
        <dbReference type="ARBA" id="ARBA00023277"/>
    </source>
</evidence>
<comment type="subcellular location">
    <subcellularLocation>
        <location evidence="1">Cytoplasm</location>
    </subcellularLocation>
</comment>
<dbReference type="NCBIfam" id="TIGR01656">
    <property type="entry name" value="Histidinol-ppas"/>
    <property type="match status" value="1"/>
</dbReference>
<keyword evidence="6" id="KW-0119">Carbohydrate metabolism</keyword>
<keyword evidence="5 8" id="KW-0378">Hydrolase</keyword>
<comment type="similarity">
    <text evidence="2">Belongs to the GmhB family.</text>
</comment>
<comment type="caution">
    <text evidence="8">The sequence shown here is derived from an EMBL/GenBank/DDBJ whole genome shotgun (WGS) entry which is preliminary data.</text>
</comment>